<dbReference type="GO" id="GO:0042834">
    <property type="term" value="F:peptidoglycan binding"/>
    <property type="evidence" value="ECO:0007669"/>
    <property type="project" value="InterPro"/>
</dbReference>
<organism evidence="7 8">
    <name type="scientific">Lebetimonas natsushimae</name>
    <dbReference type="NCBI Taxonomy" id="1936991"/>
    <lineage>
        <taxon>Bacteria</taxon>
        <taxon>Pseudomonadati</taxon>
        <taxon>Campylobacterota</taxon>
        <taxon>Epsilonproteobacteria</taxon>
        <taxon>Nautiliales</taxon>
        <taxon>Nautiliaceae</taxon>
        <taxon>Lebetimonas</taxon>
    </lineage>
</organism>
<dbReference type="NCBIfam" id="TIGR00413">
    <property type="entry name" value="rlpA"/>
    <property type="match status" value="1"/>
</dbReference>
<dbReference type="Pfam" id="PF03330">
    <property type="entry name" value="DPBB_1"/>
    <property type="match status" value="1"/>
</dbReference>
<dbReference type="HAMAP" id="MF_02071">
    <property type="entry name" value="RlpA"/>
    <property type="match status" value="1"/>
</dbReference>
<reference evidence="7 8" key="1">
    <citation type="journal article" date="2017" name="Syst. Appl. Microbiol.">
        <title>Lebetimonas natsushimae sp. nov., a novel strictly anaerobic, moderately thermophilic chemoautotroph isolated from a deep-sea hydrothermal vent polychaete nest in the Mid-Okinawa Trough.</title>
        <authorList>
            <person name="Nagata R."/>
            <person name="Takaki Y."/>
            <person name="Tame A."/>
            <person name="Nunoura T."/>
            <person name="Muto H."/>
            <person name="Mino S."/>
            <person name="Sawayama S."/>
            <person name="Takai K."/>
            <person name="Nakagawa S."/>
        </authorList>
    </citation>
    <scope>NUCLEOTIDE SEQUENCE [LARGE SCALE GENOMIC DNA]</scope>
    <source>
        <strain evidence="7 8">HS1857</strain>
    </source>
</reference>
<keyword evidence="4" id="KW-1003">Cell membrane</keyword>
<evidence type="ECO:0000256" key="4">
    <source>
        <dbReference type="HAMAP-Rule" id="MF_02071"/>
    </source>
</evidence>
<dbReference type="SUPFAM" id="SSF50685">
    <property type="entry name" value="Barwin-like endoglucanases"/>
    <property type="match status" value="1"/>
</dbReference>
<dbReference type="InterPro" id="IPR012997">
    <property type="entry name" value="RplA"/>
</dbReference>
<gene>
    <name evidence="4" type="primary">rlpA</name>
    <name evidence="7" type="ORF">LNAT_P1333</name>
</gene>
<dbReference type="OrthoDB" id="9779128at2"/>
<comment type="caution">
    <text evidence="7">The sequence shown here is derived from an EMBL/GenBank/DDBJ whole genome shotgun (WGS) entry which is preliminary data.</text>
</comment>
<protein>
    <recommendedName>
        <fullName evidence="4">Probable endolytic peptidoglycan transglycosylase RlpA</fullName>
        <ecNumber evidence="4">4.2.2.-</ecNumber>
    </recommendedName>
</protein>
<comment type="similarity">
    <text evidence="4 5">Belongs to the RlpA family.</text>
</comment>
<keyword evidence="3 4" id="KW-0961">Cell wall biogenesis/degradation</keyword>
<dbReference type="Pfam" id="PF05036">
    <property type="entry name" value="SPOR"/>
    <property type="match status" value="1"/>
</dbReference>
<feature type="domain" description="SPOR" evidence="6">
    <location>
        <begin position="157"/>
        <end position="228"/>
    </location>
</feature>
<dbReference type="GO" id="GO:0071555">
    <property type="term" value="P:cell wall organization"/>
    <property type="evidence" value="ECO:0007669"/>
    <property type="project" value="UniProtKB-KW"/>
</dbReference>
<evidence type="ECO:0000313" key="8">
    <source>
        <dbReference type="Proteomes" id="UP000217944"/>
    </source>
</evidence>
<dbReference type="InterPro" id="IPR036908">
    <property type="entry name" value="RlpA-like_sf"/>
</dbReference>
<keyword evidence="8" id="KW-1185">Reference proteome</keyword>
<dbReference type="RefSeq" id="WP_096259684.1">
    <property type="nucleotide sequence ID" value="NZ_BDME01000002.1"/>
</dbReference>
<keyword evidence="4" id="KW-0472">Membrane</keyword>
<keyword evidence="4" id="KW-0564">Palmitate</keyword>
<dbReference type="InterPro" id="IPR034718">
    <property type="entry name" value="RlpA"/>
</dbReference>
<evidence type="ECO:0000256" key="2">
    <source>
        <dbReference type="ARBA" id="ARBA00023239"/>
    </source>
</evidence>
<keyword evidence="1" id="KW-0732">Signal</keyword>
<keyword evidence="2 4" id="KW-0456">Lyase</keyword>
<evidence type="ECO:0000313" key="7">
    <source>
        <dbReference type="EMBL" id="GAX88035.1"/>
    </source>
</evidence>
<evidence type="ECO:0000256" key="1">
    <source>
        <dbReference type="ARBA" id="ARBA00022729"/>
    </source>
</evidence>
<evidence type="ECO:0000256" key="5">
    <source>
        <dbReference type="RuleBase" id="RU003495"/>
    </source>
</evidence>
<dbReference type="EC" id="4.2.2.-" evidence="4"/>
<dbReference type="Gene3D" id="3.30.70.1070">
    <property type="entry name" value="Sporulation related repeat"/>
    <property type="match status" value="1"/>
</dbReference>
<evidence type="ECO:0000259" key="6">
    <source>
        <dbReference type="PROSITE" id="PS51724"/>
    </source>
</evidence>
<comment type="function">
    <text evidence="4">Lytic transglycosylase with a strong preference for naked glycan strands that lack stem peptides.</text>
</comment>
<dbReference type="PROSITE" id="PS51724">
    <property type="entry name" value="SPOR"/>
    <property type="match status" value="1"/>
</dbReference>
<name>A0A292YGN2_9BACT</name>
<dbReference type="PROSITE" id="PS51257">
    <property type="entry name" value="PROKAR_LIPOPROTEIN"/>
    <property type="match status" value="1"/>
</dbReference>
<dbReference type="CDD" id="cd22268">
    <property type="entry name" value="DPBB_RlpA-like"/>
    <property type="match status" value="1"/>
</dbReference>
<dbReference type="PANTHER" id="PTHR34183">
    <property type="entry name" value="ENDOLYTIC PEPTIDOGLYCAN TRANSGLYCOSYLASE RLPA"/>
    <property type="match status" value="1"/>
</dbReference>
<proteinExistence type="inferred from homology"/>
<dbReference type="PANTHER" id="PTHR34183:SF1">
    <property type="entry name" value="ENDOLYTIC PEPTIDOGLYCAN TRANSGLYCOSYLASE RLPA"/>
    <property type="match status" value="1"/>
</dbReference>
<dbReference type="EMBL" id="BDME01000002">
    <property type="protein sequence ID" value="GAX88035.1"/>
    <property type="molecule type" value="Genomic_DNA"/>
</dbReference>
<dbReference type="AlphaFoldDB" id="A0A292YGN2"/>
<sequence>MKKLIYIGLLIFIFIFAGCGSREYETVVYSTPGNKPTQNAYAVNGNVYIPKKHVPIGWTQRGIASWYGPNFHGKYTSNGEIYNMYDYTAAHKTLPMNTKIKVTNLNNGRSVIVRINDRGPFVKGRIIDLSYAAAKQIGIDKTGTAPVKLEVIGFGGKDYVDGYMIQVGAFSRYKGAKITAKKYQNLGYNIAIKNINGLNKVFITGFSTYNDAKRFKMENNINGFIVGE</sequence>
<dbReference type="GO" id="GO:0008932">
    <property type="term" value="F:lytic endotransglycosylase activity"/>
    <property type="evidence" value="ECO:0007669"/>
    <property type="project" value="UniProtKB-UniRule"/>
</dbReference>
<comment type="subcellular location">
    <subcellularLocation>
        <location evidence="4">Cell membrane</location>
        <topology evidence="4">Lipid-anchor</topology>
    </subcellularLocation>
</comment>
<evidence type="ECO:0000256" key="3">
    <source>
        <dbReference type="ARBA" id="ARBA00023316"/>
    </source>
</evidence>
<dbReference type="Gene3D" id="2.40.40.10">
    <property type="entry name" value="RlpA-like domain"/>
    <property type="match status" value="1"/>
</dbReference>
<dbReference type="GO" id="GO:0005886">
    <property type="term" value="C:plasma membrane"/>
    <property type="evidence" value="ECO:0007669"/>
    <property type="project" value="UniProtKB-SubCell"/>
</dbReference>
<dbReference type="GO" id="GO:0000270">
    <property type="term" value="P:peptidoglycan metabolic process"/>
    <property type="evidence" value="ECO:0007669"/>
    <property type="project" value="UniProtKB-UniRule"/>
</dbReference>
<dbReference type="InterPro" id="IPR007730">
    <property type="entry name" value="SPOR-like_dom"/>
</dbReference>
<accession>A0A292YGN2</accession>
<dbReference type="SUPFAM" id="SSF110997">
    <property type="entry name" value="Sporulation related repeat"/>
    <property type="match status" value="1"/>
</dbReference>
<dbReference type="InterPro" id="IPR036680">
    <property type="entry name" value="SPOR-like_sf"/>
</dbReference>
<dbReference type="Proteomes" id="UP000217944">
    <property type="component" value="Unassembled WGS sequence"/>
</dbReference>
<keyword evidence="4 7" id="KW-0449">Lipoprotein</keyword>
<dbReference type="InterPro" id="IPR009009">
    <property type="entry name" value="RlpA-like_DPBB"/>
</dbReference>